<dbReference type="PRINTS" id="PR00344">
    <property type="entry name" value="BCTRLSENSOR"/>
</dbReference>
<keyword evidence="9" id="KW-1133">Transmembrane helix</keyword>
<dbReference type="InterPro" id="IPR001638">
    <property type="entry name" value="Solute-binding_3/MltF_N"/>
</dbReference>
<dbReference type="InterPro" id="IPR005467">
    <property type="entry name" value="His_kinase_dom"/>
</dbReference>
<dbReference type="Gene3D" id="3.40.190.10">
    <property type="entry name" value="Periplasmic binding protein-like II"/>
    <property type="match status" value="4"/>
</dbReference>
<dbReference type="InterPro" id="IPR036890">
    <property type="entry name" value="HATPase_C_sf"/>
</dbReference>
<accession>A0A1M6E955</accession>
<keyword evidence="8" id="KW-0175">Coiled coil</keyword>
<dbReference type="InterPro" id="IPR001789">
    <property type="entry name" value="Sig_transdc_resp-reg_receiver"/>
</dbReference>
<feature type="modified residue" description="4-aspartylphosphate" evidence="7">
    <location>
        <position position="882"/>
    </location>
</feature>
<evidence type="ECO:0000259" key="10">
    <source>
        <dbReference type="PROSITE" id="PS50109"/>
    </source>
</evidence>
<dbReference type="GO" id="GO:0000155">
    <property type="term" value="F:phosphorelay sensor kinase activity"/>
    <property type="evidence" value="ECO:0007669"/>
    <property type="project" value="InterPro"/>
</dbReference>
<dbReference type="CDD" id="cd17546">
    <property type="entry name" value="REC_hyHK_CKI1_RcsC-like"/>
    <property type="match status" value="1"/>
</dbReference>
<dbReference type="SMART" id="SM00448">
    <property type="entry name" value="REC"/>
    <property type="match status" value="1"/>
</dbReference>
<dbReference type="EC" id="2.7.13.3" evidence="2"/>
<gene>
    <name evidence="12" type="ORF">SAMN02745671_01804</name>
</gene>
<keyword evidence="5 12" id="KW-0418">Kinase</keyword>
<dbReference type="SMART" id="SM00387">
    <property type="entry name" value="HATPase_c"/>
    <property type="match status" value="1"/>
</dbReference>
<feature type="domain" description="Response regulatory" evidence="11">
    <location>
        <begin position="830"/>
        <end position="951"/>
    </location>
</feature>
<evidence type="ECO:0000256" key="9">
    <source>
        <dbReference type="SAM" id="Phobius"/>
    </source>
</evidence>
<dbReference type="PROSITE" id="PS50109">
    <property type="entry name" value="HIS_KIN"/>
    <property type="match status" value="1"/>
</dbReference>
<organism evidence="12 13">
    <name type="scientific">Anaerovibrio lipolyticus DSM 3074</name>
    <dbReference type="NCBI Taxonomy" id="1120997"/>
    <lineage>
        <taxon>Bacteria</taxon>
        <taxon>Bacillati</taxon>
        <taxon>Bacillota</taxon>
        <taxon>Negativicutes</taxon>
        <taxon>Selenomonadales</taxon>
        <taxon>Selenomonadaceae</taxon>
        <taxon>Anaerovibrio</taxon>
    </lineage>
</organism>
<dbReference type="EMBL" id="FQYW01000014">
    <property type="protein sequence ID" value="SHI81899.1"/>
    <property type="molecule type" value="Genomic_DNA"/>
</dbReference>
<evidence type="ECO:0000256" key="2">
    <source>
        <dbReference type="ARBA" id="ARBA00012438"/>
    </source>
</evidence>
<dbReference type="SUPFAM" id="SSF52172">
    <property type="entry name" value="CheY-like"/>
    <property type="match status" value="1"/>
</dbReference>
<dbReference type="Gene3D" id="3.30.565.10">
    <property type="entry name" value="Histidine kinase-like ATPase, C-terminal domain"/>
    <property type="match status" value="1"/>
</dbReference>
<dbReference type="SMART" id="SM00062">
    <property type="entry name" value="PBPb"/>
    <property type="match status" value="2"/>
</dbReference>
<dbReference type="Gene3D" id="1.10.287.130">
    <property type="match status" value="1"/>
</dbReference>
<dbReference type="InterPro" id="IPR003661">
    <property type="entry name" value="HisK_dim/P_dom"/>
</dbReference>
<dbReference type="CDD" id="cd00082">
    <property type="entry name" value="HisKA"/>
    <property type="match status" value="1"/>
</dbReference>
<sequence length="953" mass="108439">MINMLNKKFIRLFAAVISFFYLFFIGLPLTAYSAGNMHTKVVKVGWYDSYGFQETDSDGVRSGYCYEYLFRVANYTNWDYEFVDGDWPELIEKLQNGEIDLMAGVSVTEERKKSMLFPDYPMGTDNYWVFQHDSSQTMNAYDFSTMNGKKIGGIKNNRMTYFLELWAARNHVDLDIIYYDGFNERDKDFAAGLIDGVVATDNNIKVDAGYAPVVKVGQEPFYLAVNKNKPDLLYELNYALTDIDRADPFFIKKLQLNNYGATLINSTLSDEESKWLSNHKLWRVGYFKDYMPFCGQERDGSPTGVITDVFNMILKNLNIEDKVTIEYVAYDSLGDMMQGFARNEIDMSFPAFGDVRYSEDNQYSYTSEIMSVPMNVAYRGEYSDKTFAKIGLYHNPIKKVLKPYKDSEIKHYDSVEQCFDAILSGDATCTIMSSLFMQDRLNDYKYHNIKTMPLGTSLSYCICVPRNHSELFSILNRGIALIDKAVVSDYVFKYIQSNTKYTFEDFIRDNSVIFIFSGGLMFILVLCGLYAYLTGLKRAKAEVDIQLKRNEELVKAEKKQHRDLKRALEKAERASKAKSEFLSRMSHDIRTPLNGIIGLMEIDERHPEDVELLNANRVKAKVAANHLLSLINDVLDMSKLESDNVELAEDPFNIEELMSEVIAICSIRARENGISIKYNDNGGMKYPDVIGSPLHFKQIMMNLINNAIKYNKPNGSINISAQLGFEDEDTVTYDIFVEDTGIGISEEFLRHIFEPFTQEKDDARSRYQGTGMGMAIVKALVDKMQGKIVVDSLVGHGTTFGVTLPFRINHNVLEEPQETVKSDNSIEGMRILVVEDNELNMEIITMILEDAGVILTKAGNGREAYDIFMEKPSGTFDAILMDIMMPEWNGYEATVQIRKADKSDAQSIPIIAMTANTFADDIQKSKESGMNAHIGKPINVEVLMSTLEKFRNN</sequence>
<dbReference type="PANTHER" id="PTHR43047">
    <property type="entry name" value="TWO-COMPONENT HISTIDINE PROTEIN KINASE"/>
    <property type="match status" value="1"/>
</dbReference>
<feature type="domain" description="Histidine kinase" evidence="10">
    <location>
        <begin position="584"/>
        <end position="808"/>
    </location>
</feature>
<dbReference type="InterPro" id="IPR011006">
    <property type="entry name" value="CheY-like_superfamily"/>
</dbReference>
<name>A0A1M6E955_9FIRM</name>
<evidence type="ECO:0000256" key="4">
    <source>
        <dbReference type="ARBA" id="ARBA00022679"/>
    </source>
</evidence>
<evidence type="ECO:0000256" key="5">
    <source>
        <dbReference type="ARBA" id="ARBA00022777"/>
    </source>
</evidence>
<feature type="transmembrane region" description="Helical" evidence="9">
    <location>
        <begin position="512"/>
        <end position="533"/>
    </location>
</feature>
<comment type="catalytic activity">
    <reaction evidence="1">
        <text>ATP + protein L-histidine = ADP + protein N-phospho-L-histidine.</text>
        <dbReference type="EC" id="2.7.13.3"/>
    </reaction>
</comment>
<dbReference type="InterPro" id="IPR003594">
    <property type="entry name" value="HATPase_dom"/>
</dbReference>
<dbReference type="Pfam" id="PF00497">
    <property type="entry name" value="SBP_bac_3"/>
    <property type="match status" value="2"/>
</dbReference>
<feature type="transmembrane region" description="Helical" evidence="9">
    <location>
        <begin position="12"/>
        <end position="34"/>
    </location>
</feature>
<dbReference type="SMART" id="SM00388">
    <property type="entry name" value="HisKA"/>
    <property type="match status" value="1"/>
</dbReference>
<dbReference type="Pfam" id="PF02518">
    <property type="entry name" value="HATPase_c"/>
    <property type="match status" value="1"/>
</dbReference>
<proteinExistence type="predicted"/>
<dbReference type="SUPFAM" id="SSF55874">
    <property type="entry name" value="ATPase domain of HSP90 chaperone/DNA topoisomerase II/histidine kinase"/>
    <property type="match status" value="1"/>
</dbReference>
<evidence type="ECO:0000256" key="8">
    <source>
        <dbReference type="SAM" id="Coils"/>
    </source>
</evidence>
<keyword evidence="9" id="KW-0472">Membrane</keyword>
<dbReference type="Gene3D" id="3.40.50.2300">
    <property type="match status" value="1"/>
</dbReference>
<evidence type="ECO:0000256" key="6">
    <source>
        <dbReference type="ARBA" id="ARBA00023012"/>
    </source>
</evidence>
<feature type="coiled-coil region" evidence="8">
    <location>
        <begin position="536"/>
        <end position="574"/>
    </location>
</feature>
<dbReference type="Pfam" id="PF00072">
    <property type="entry name" value="Response_reg"/>
    <property type="match status" value="1"/>
</dbReference>
<evidence type="ECO:0000256" key="7">
    <source>
        <dbReference type="PROSITE-ProRule" id="PRU00169"/>
    </source>
</evidence>
<keyword evidence="4" id="KW-0808">Transferase</keyword>
<evidence type="ECO:0000259" key="11">
    <source>
        <dbReference type="PROSITE" id="PS50110"/>
    </source>
</evidence>
<keyword evidence="9" id="KW-0812">Transmembrane</keyword>
<evidence type="ECO:0000256" key="1">
    <source>
        <dbReference type="ARBA" id="ARBA00000085"/>
    </source>
</evidence>
<keyword evidence="3 7" id="KW-0597">Phosphoprotein</keyword>
<dbReference type="PROSITE" id="PS50110">
    <property type="entry name" value="RESPONSE_REGULATORY"/>
    <property type="match status" value="1"/>
</dbReference>
<dbReference type="Proteomes" id="UP000191240">
    <property type="component" value="Unassembled WGS sequence"/>
</dbReference>
<evidence type="ECO:0000313" key="12">
    <source>
        <dbReference type="EMBL" id="SHI81899.1"/>
    </source>
</evidence>
<dbReference type="SUPFAM" id="SSF53850">
    <property type="entry name" value="Periplasmic binding protein-like II"/>
    <property type="match status" value="2"/>
</dbReference>
<protein>
    <recommendedName>
        <fullName evidence="2">histidine kinase</fullName>
        <ecNumber evidence="2">2.7.13.3</ecNumber>
    </recommendedName>
</protein>
<dbReference type="InterPro" id="IPR004358">
    <property type="entry name" value="Sig_transdc_His_kin-like_C"/>
</dbReference>
<evidence type="ECO:0000313" key="13">
    <source>
        <dbReference type="Proteomes" id="UP000191240"/>
    </source>
</evidence>
<dbReference type="InterPro" id="IPR036097">
    <property type="entry name" value="HisK_dim/P_sf"/>
</dbReference>
<dbReference type="AlphaFoldDB" id="A0A1M6E955"/>
<reference evidence="12 13" key="1">
    <citation type="submission" date="2016-11" db="EMBL/GenBank/DDBJ databases">
        <authorList>
            <person name="Jaros S."/>
            <person name="Januszkiewicz K."/>
            <person name="Wedrychowicz H."/>
        </authorList>
    </citation>
    <scope>NUCLEOTIDE SEQUENCE [LARGE SCALE GENOMIC DNA]</scope>
    <source>
        <strain evidence="12 13">DSM 3074</strain>
    </source>
</reference>
<evidence type="ECO:0000256" key="3">
    <source>
        <dbReference type="ARBA" id="ARBA00022553"/>
    </source>
</evidence>
<dbReference type="CDD" id="cd16922">
    <property type="entry name" value="HATPase_EvgS-ArcB-TorS-like"/>
    <property type="match status" value="1"/>
</dbReference>
<dbReference type="SUPFAM" id="SSF47384">
    <property type="entry name" value="Homodimeric domain of signal transducing histidine kinase"/>
    <property type="match status" value="1"/>
</dbReference>
<keyword evidence="6" id="KW-0902">Two-component regulatory system</keyword>
<dbReference type="Pfam" id="PF00512">
    <property type="entry name" value="HisKA"/>
    <property type="match status" value="1"/>
</dbReference>